<accession>A0A218MMV9</accession>
<organism evidence="1">
    <name type="scientific">uncultured virus</name>
    <dbReference type="NCBI Taxonomy" id="340016"/>
    <lineage>
        <taxon>Viruses</taxon>
        <taxon>environmental samples</taxon>
    </lineage>
</organism>
<protein>
    <submittedName>
        <fullName evidence="1">Uncharacterized protein</fullName>
    </submittedName>
</protein>
<dbReference type="InterPro" id="IPR036410">
    <property type="entry name" value="HSP_DnaJ_Cys-rich_dom_sf"/>
</dbReference>
<name>A0A218MMV9_9VIRU</name>
<reference evidence="1" key="1">
    <citation type="submission" date="2016-10" db="EMBL/GenBank/DDBJ databases">
        <authorList>
            <person name="Varghese N."/>
        </authorList>
    </citation>
    <scope>NUCLEOTIDE SEQUENCE</scope>
</reference>
<dbReference type="SUPFAM" id="SSF57938">
    <property type="entry name" value="DnaJ/Hsp40 cysteine-rich domain"/>
    <property type="match status" value="1"/>
</dbReference>
<sequence>MAKLKKGRIKVHICDTCHGNGYVRVAKIDGDPALDFRDRSEVHQCWDCDSEGEFYETVDNNLIDDGPSNKLH</sequence>
<evidence type="ECO:0000313" key="1">
    <source>
        <dbReference type="EMBL" id="ASF00619.1"/>
    </source>
</evidence>
<proteinExistence type="predicted"/>
<dbReference type="EMBL" id="KY052846">
    <property type="protein sequence ID" value="ASF00619.1"/>
    <property type="molecule type" value="Genomic_DNA"/>
</dbReference>
<reference evidence="1" key="2">
    <citation type="journal article" date="2017" name="Nat. Commun.">
        <title>Single-virus genomics reveals hidden cosmopolitan and abundant viruses.</title>
        <authorList>
            <person name="Martinez-Hernandez F."/>
            <person name="Fornas O."/>
            <person name="Lluesma Gomez M."/>
            <person name="Bolduc B."/>
            <person name="de la Cruz Pena M.J."/>
            <person name="Martinez J.M."/>
            <person name="Anton J."/>
            <person name="Gasol J.M."/>
            <person name="Rosselli R."/>
            <person name="Rodriguez-Valera F."/>
            <person name="Sullivan M.B."/>
            <person name="Acinas S.G."/>
            <person name="Martinez-Garcia M."/>
        </authorList>
    </citation>
    <scope>NUCLEOTIDE SEQUENCE</scope>
</reference>